<sequence length="261" mass="28113">LPFTLLREIVLDDADEAATSAVPSTTDGVPVDGISAFESASENRASAFLIPQAFISSRNQSGSRRSASANGVGLRSRFGSCTDALRNVIMQQIIEPGGSLNNLELAEIDDESFDDEVQDEANEDDCGEEFANGVLAETAAALREQSGSGASVSTVPGEFKIAMDESNRLLRDHSRFHTPTPSDKHSGGDKGGAASRKWDDEFILKSRLPALIPAFDPRPGRTNVNQTQDVELPQETDKSEKDEADLLKKSAKLEVRFQTSV</sequence>
<evidence type="ECO:0000313" key="2">
    <source>
        <dbReference type="WBParaSite" id="GPUH_0000322801-mRNA-1"/>
    </source>
</evidence>
<proteinExistence type="predicted"/>
<protein>
    <submittedName>
        <fullName evidence="2">E3 ubiquitin-protein ligase</fullName>
    </submittedName>
</protein>
<feature type="compositionally biased region" description="Basic and acidic residues" evidence="1">
    <location>
        <begin position="235"/>
        <end position="245"/>
    </location>
</feature>
<reference evidence="2" key="1">
    <citation type="submission" date="2016-06" db="UniProtKB">
        <authorList>
            <consortium name="WormBaseParasite"/>
        </authorList>
    </citation>
    <scope>IDENTIFICATION</scope>
</reference>
<organism evidence="2">
    <name type="scientific">Gongylonema pulchrum</name>
    <dbReference type="NCBI Taxonomy" id="637853"/>
    <lineage>
        <taxon>Eukaryota</taxon>
        <taxon>Metazoa</taxon>
        <taxon>Ecdysozoa</taxon>
        <taxon>Nematoda</taxon>
        <taxon>Chromadorea</taxon>
        <taxon>Rhabditida</taxon>
        <taxon>Spirurina</taxon>
        <taxon>Spiruromorpha</taxon>
        <taxon>Spiruroidea</taxon>
        <taxon>Gongylonematidae</taxon>
        <taxon>Gongylonema</taxon>
    </lineage>
</organism>
<feature type="region of interest" description="Disordered" evidence="1">
    <location>
        <begin position="212"/>
        <end position="245"/>
    </location>
</feature>
<name>A0A183D3D2_9BILA</name>
<dbReference type="UniPathway" id="UPA00143"/>
<dbReference type="GO" id="GO:0016567">
    <property type="term" value="P:protein ubiquitination"/>
    <property type="evidence" value="ECO:0007669"/>
    <property type="project" value="UniProtKB-UniPathway"/>
</dbReference>
<feature type="region of interest" description="Disordered" evidence="1">
    <location>
        <begin position="173"/>
        <end position="198"/>
    </location>
</feature>
<evidence type="ECO:0000256" key="1">
    <source>
        <dbReference type="SAM" id="MobiDB-lite"/>
    </source>
</evidence>
<dbReference type="AlphaFoldDB" id="A0A183D3D2"/>
<accession>A0A183D3D2</accession>
<dbReference type="WBParaSite" id="GPUH_0000322801-mRNA-1">
    <property type="protein sequence ID" value="GPUH_0000322801-mRNA-1"/>
    <property type="gene ID" value="GPUH_0000322801"/>
</dbReference>